<gene>
    <name evidence="7" type="ORF">KFL_007820020</name>
</gene>
<protein>
    <submittedName>
        <fullName evidence="7">Exocyst protein Sec3</fullName>
    </submittedName>
</protein>
<sequence>MAGAADGGLVAAVEALFAASESSVVTAVRLAKSAPASAWNLSVRRNRVTSKPRVLAVTAKRSPATQRFKVNLHVIKQSNAGLQVSKTYKLKHLVKIEALPGDAAALSFFLRFDNAKPGIPVPQWTARTPDDRNLLVVTLLRLCRENGLKLPVVVGLDVVEMALWAQAHAAPLPAGAPELGPPMVAGVGVAVGGGAEGGAAALVGVGPAEALVSAEEEAGMAALLGSYTLGIGQAEAFSERLRRELAALEAANVHAILESEPLVDAVLAALDEAAGRADDMDETLAVFNTKLRHMREDIEAIELRNNRLEQQAENNGALLAELAALLARLRVPPEFSSLLLGGPFEEPCMAQNMEAARWLTQARAALEPPALPAQYAGMQAVREKRAELERLRSTWVRRATDFLRTYLAAIADPLLANRAAFSQRGALKRPDHSELRYRCRAYAPLLQHLKELDPACLPPLRQAYCHSLNSLLRREARAFAEELRASSKLVRTTNSWLENLAGAANGTGGPALSPAGEAYTTMLRTFVPLIVDESNFFAGFMCFDVEAPSRTRSDSLNIDLSDDETDAPAAPDGKTVVVARGVAEQAALAAGQGALVAGLSEDFVGLVDWACRLDAVQAITLDGITEAWLASHGTADHGSPAIAQLLADCADRIRASWAKFIEEVTHQIERYDKGLKQAGVLPYIPRFALLAGRMEQLVQGGARDAVDGAYERLVGTMFAVLHRIAAADPKHAPILLLENYAAFQNSTFDLANSVPALAVFYQQASDAYEQACADYVHAAIAYQFGKLFQFGERIKALDVRPEEVPFSPGFSKADLRKLLKSTLAGVEKQLGGMYKRMAKHLTADDLLPSLWDKAKEEFLAQYEDLEALLAQCYPSEQLSPSSPEMRELFRTV</sequence>
<dbReference type="EMBL" id="DF237731">
    <property type="protein sequence ID" value="GAQ91420.1"/>
    <property type="molecule type" value="Genomic_DNA"/>
</dbReference>
<evidence type="ECO:0000259" key="6">
    <source>
        <dbReference type="SMART" id="SM01313"/>
    </source>
</evidence>
<dbReference type="GO" id="GO:0000145">
    <property type="term" value="C:exocyst"/>
    <property type="evidence" value="ECO:0000318"/>
    <property type="project" value="GO_Central"/>
</dbReference>
<dbReference type="InterPro" id="IPR019160">
    <property type="entry name" value="Sec3_CC"/>
</dbReference>
<evidence type="ECO:0000256" key="2">
    <source>
        <dbReference type="ARBA" id="ARBA00022448"/>
    </source>
</evidence>
<dbReference type="PANTHER" id="PTHR16092:SF14">
    <property type="entry name" value="EXOCYST COMPLEX COMPONENT 1 ISOFORM X1"/>
    <property type="match status" value="1"/>
</dbReference>
<feature type="coiled-coil region" evidence="5">
    <location>
        <begin position="231"/>
        <end position="258"/>
    </location>
</feature>
<dbReference type="PANTHER" id="PTHR16092">
    <property type="entry name" value="SEC3/SYNTAXIN-RELATED"/>
    <property type="match status" value="1"/>
</dbReference>
<evidence type="ECO:0000256" key="3">
    <source>
        <dbReference type="ARBA" id="ARBA00022483"/>
    </source>
</evidence>
<keyword evidence="4 5" id="KW-0175">Coiled coil</keyword>
<dbReference type="OMA" id="PCVSRFQ"/>
<dbReference type="Pfam" id="PF20654">
    <property type="entry name" value="Sec3_C-term"/>
    <property type="match status" value="1"/>
</dbReference>
<feature type="coiled-coil region" evidence="5">
    <location>
        <begin position="291"/>
        <end position="328"/>
    </location>
</feature>
<dbReference type="GO" id="GO:0005886">
    <property type="term" value="C:plasma membrane"/>
    <property type="evidence" value="ECO:0000318"/>
    <property type="project" value="GO_Central"/>
</dbReference>
<evidence type="ECO:0000313" key="7">
    <source>
        <dbReference type="EMBL" id="GAQ91420.1"/>
    </source>
</evidence>
<proteinExistence type="inferred from homology"/>
<dbReference type="OrthoDB" id="27109at2759"/>
<comment type="similarity">
    <text evidence="1">Belongs to the SEC3 family.</text>
</comment>
<dbReference type="Proteomes" id="UP000054558">
    <property type="component" value="Unassembled WGS sequence"/>
</dbReference>
<accession>A0A1Y1IKM4</accession>
<organism evidence="7 8">
    <name type="scientific">Klebsormidium nitens</name>
    <name type="common">Green alga</name>
    <name type="synonym">Ulothrix nitens</name>
    <dbReference type="NCBI Taxonomy" id="105231"/>
    <lineage>
        <taxon>Eukaryota</taxon>
        <taxon>Viridiplantae</taxon>
        <taxon>Streptophyta</taxon>
        <taxon>Klebsormidiophyceae</taxon>
        <taxon>Klebsormidiales</taxon>
        <taxon>Klebsormidiaceae</taxon>
        <taxon>Klebsormidium</taxon>
    </lineage>
</organism>
<dbReference type="AlphaFoldDB" id="A0A1Y1IKM4"/>
<keyword evidence="8" id="KW-1185">Reference proteome</keyword>
<evidence type="ECO:0000256" key="5">
    <source>
        <dbReference type="SAM" id="Coils"/>
    </source>
</evidence>
<keyword evidence="2" id="KW-0813">Transport</keyword>
<evidence type="ECO:0000256" key="1">
    <source>
        <dbReference type="ARBA" id="ARBA00006518"/>
    </source>
</evidence>
<dbReference type="GO" id="GO:0006893">
    <property type="term" value="P:Golgi to plasma membrane transport"/>
    <property type="evidence" value="ECO:0000318"/>
    <property type="project" value="GO_Central"/>
</dbReference>
<reference evidence="7 8" key="1">
    <citation type="journal article" date="2014" name="Nat. Commun.">
        <title>Klebsormidium flaccidum genome reveals primary factors for plant terrestrial adaptation.</title>
        <authorList>
            <person name="Hori K."/>
            <person name="Maruyama F."/>
            <person name="Fujisawa T."/>
            <person name="Togashi T."/>
            <person name="Yamamoto N."/>
            <person name="Seo M."/>
            <person name="Sato S."/>
            <person name="Yamada T."/>
            <person name="Mori H."/>
            <person name="Tajima N."/>
            <person name="Moriyama T."/>
            <person name="Ikeuchi M."/>
            <person name="Watanabe M."/>
            <person name="Wada H."/>
            <person name="Kobayashi K."/>
            <person name="Saito M."/>
            <person name="Masuda T."/>
            <person name="Sasaki-Sekimoto Y."/>
            <person name="Mashiguchi K."/>
            <person name="Awai K."/>
            <person name="Shimojima M."/>
            <person name="Masuda S."/>
            <person name="Iwai M."/>
            <person name="Nobusawa T."/>
            <person name="Narise T."/>
            <person name="Kondo S."/>
            <person name="Saito H."/>
            <person name="Sato R."/>
            <person name="Murakawa M."/>
            <person name="Ihara Y."/>
            <person name="Oshima-Yamada Y."/>
            <person name="Ohtaka K."/>
            <person name="Satoh M."/>
            <person name="Sonobe K."/>
            <person name="Ishii M."/>
            <person name="Ohtani R."/>
            <person name="Kanamori-Sato M."/>
            <person name="Honoki R."/>
            <person name="Miyazaki D."/>
            <person name="Mochizuki H."/>
            <person name="Umetsu J."/>
            <person name="Higashi K."/>
            <person name="Shibata D."/>
            <person name="Kamiya Y."/>
            <person name="Sato N."/>
            <person name="Nakamura Y."/>
            <person name="Tabata S."/>
            <person name="Ida S."/>
            <person name="Kurokawa K."/>
            <person name="Ohta H."/>
        </authorList>
    </citation>
    <scope>NUCLEOTIDE SEQUENCE [LARGE SCALE GENOMIC DNA]</scope>
    <source>
        <strain evidence="7 8">NIES-2285</strain>
    </source>
</reference>
<dbReference type="SMART" id="SM01313">
    <property type="entry name" value="Sec3-PIP2_bind"/>
    <property type="match status" value="1"/>
</dbReference>
<dbReference type="Pfam" id="PF09763">
    <property type="entry name" value="Sec3_CC"/>
    <property type="match status" value="1"/>
</dbReference>
<dbReference type="GO" id="GO:0006887">
    <property type="term" value="P:exocytosis"/>
    <property type="evidence" value="ECO:0000318"/>
    <property type="project" value="GO_Central"/>
</dbReference>
<feature type="domain" description="Exocyst complex component Sec3 PIP2-binding N-terminal" evidence="6">
    <location>
        <begin position="48"/>
        <end position="146"/>
    </location>
</feature>
<dbReference type="Pfam" id="PF15277">
    <property type="entry name" value="Sec3-PIP2_bind"/>
    <property type="match status" value="1"/>
</dbReference>
<evidence type="ECO:0000313" key="8">
    <source>
        <dbReference type="Proteomes" id="UP000054558"/>
    </source>
</evidence>
<dbReference type="InterPro" id="IPR028258">
    <property type="entry name" value="Sec3-PIP2_bind"/>
</dbReference>
<evidence type="ECO:0000256" key="4">
    <source>
        <dbReference type="ARBA" id="ARBA00023054"/>
    </source>
</evidence>
<dbReference type="InterPro" id="IPR048628">
    <property type="entry name" value="Sec3_C"/>
</dbReference>
<keyword evidence="3" id="KW-0268">Exocytosis</keyword>
<name>A0A1Y1IKM4_KLENI</name>
<dbReference type="GO" id="GO:0005546">
    <property type="term" value="F:phosphatidylinositol-4,5-bisphosphate binding"/>
    <property type="evidence" value="ECO:0000318"/>
    <property type="project" value="GO_Central"/>
</dbReference>
<dbReference type="STRING" id="105231.A0A1Y1IKM4"/>